<sequence length="412" mass="46732">MNETLINPFNTLTHPTAVQTSFYAIASFARFDPSGRYIGAGKYDGSVSIWDLETRAQIRTLDGHVKAVTNLDWSRNSRFLLSSSKDWNVIIWDLAADWDPPQRYKTIRFDSPVLSASFHPRNSKIIVALMDTGDVYLVDLRKEHRSRVELVEVQEEGEEDSRHSDMTVARFDPSGRYIFVGTSAGTILVFNTRTKAMIARHKISGAGVIKGLEFSQTGRRLVTNSSDRTLRQFNVPTYPTGKDGAACLEQELEPTHRAADTATHKIYIWDISNDGQFASALDGGREPLTHLHWHPFKSCMASTTRHGNILIWHSPSPERWGAFAGGFEEVDENVEYEEKENEFDIEDEAEIQRRKMKAEEEEVDLDTVPDDPAQFSTRQSVPGDDEDLTWADQEPDDNSPWKMKIVMENDDT</sequence>
<dbReference type="EMBL" id="JAUEPU010000011">
    <property type="protein sequence ID" value="KAK0498341.1"/>
    <property type="molecule type" value="Genomic_DNA"/>
</dbReference>
<dbReference type="SMART" id="SM00320">
    <property type="entry name" value="WD40"/>
    <property type="match status" value="6"/>
</dbReference>
<dbReference type="AlphaFoldDB" id="A0AA39TR93"/>
<dbReference type="Proteomes" id="UP001175228">
    <property type="component" value="Unassembled WGS sequence"/>
</dbReference>
<dbReference type="InterPro" id="IPR036322">
    <property type="entry name" value="WD40_repeat_dom_sf"/>
</dbReference>
<evidence type="ECO:0000256" key="1">
    <source>
        <dbReference type="ARBA" id="ARBA00004123"/>
    </source>
</evidence>
<evidence type="ECO:0000256" key="2">
    <source>
        <dbReference type="ARBA" id="ARBA00022574"/>
    </source>
</evidence>
<evidence type="ECO:0000256" key="6">
    <source>
        <dbReference type="SAM" id="MobiDB-lite"/>
    </source>
</evidence>
<feature type="repeat" description="WD" evidence="5">
    <location>
        <begin position="61"/>
        <end position="94"/>
    </location>
</feature>
<dbReference type="PROSITE" id="PS50082">
    <property type="entry name" value="WD_REPEATS_2"/>
    <property type="match status" value="2"/>
</dbReference>
<organism evidence="7 8">
    <name type="scientific">Armillaria luteobubalina</name>
    <dbReference type="NCBI Taxonomy" id="153913"/>
    <lineage>
        <taxon>Eukaryota</taxon>
        <taxon>Fungi</taxon>
        <taxon>Dikarya</taxon>
        <taxon>Basidiomycota</taxon>
        <taxon>Agaricomycotina</taxon>
        <taxon>Agaricomycetes</taxon>
        <taxon>Agaricomycetidae</taxon>
        <taxon>Agaricales</taxon>
        <taxon>Marasmiineae</taxon>
        <taxon>Physalacriaceae</taxon>
        <taxon>Armillaria</taxon>
    </lineage>
</organism>
<evidence type="ECO:0000313" key="8">
    <source>
        <dbReference type="Proteomes" id="UP001175228"/>
    </source>
</evidence>
<feature type="region of interest" description="Disordered" evidence="6">
    <location>
        <begin position="355"/>
        <end position="412"/>
    </location>
</feature>
<dbReference type="PROSITE" id="PS50294">
    <property type="entry name" value="WD_REPEATS_REGION"/>
    <property type="match status" value="1"/>
</dbReference>
<evidence type="ECO:0000256" key="5">
    <source>
        <dbReference type="PROSITE-ProRule" id="PRU00221"/>
    </source>
</evidence>
<dbReference type="InterPro" id="IPR015943">
    <property type="entry name" value="WD40/YVTN_repeat-like_dom_sf"/>
</dbReference>
<dbReference type="PANTHER" id="PTHR44040:SF1">
    <property type="entry name" value="RETINOBLASTOMA-BINDING PROTEIN 5"/>
    <property type="match status" value="1"/>
</dbReference>
<name>A0AA39TR93_9AGAR</name>
<feature type="repeat" description="WD" evidence="5">
    <location>
        <begin position="31"/>
        <end position="60"/>
    </location>
</feature>
<comment type="caution">
    <text evidence="7">The sequence shown here is derived from an EMBL/GenBank/DDBJ whole genome shotgun (WGS) entry which is preliminary data.</text>
</comment>
<evidence type="ECO:0000256" key="3">
    <source>
        <dbReference type="ARBA" id="ARBA00022737"/>
    </source>
</evidence>
<dbReference type="PROSITE" id="PS00678">
    <property type="entry name" value="WD_REPEATS_1"/>
    <property type="match status" value="2"/>
</dbReference>
<comment type="subcellular location">
    <subcellularLocation>
        <location evidence="1">Nucleus</location>
    </subcellularLocation>
</comment>
<feature type="compositionally biased region" description="Acidic residues" evidence="6">
    <location>
        <begin position="359"/>
        <end position="369"/>
    </location>
</feature>
<evidence type="ECO:0000313" key="7">
    <source>
        <dbReference type="EMBL" id="KAK0498341.1"/>
    </source>
</evidence>
<dbReference type="SUPFAM" id="SSF50978">
    <property type="entry name" value="WD40 repeat-like"/>
    <property type="match status" value="1"/>
</dbReference>
<dbReference type="InterPro" id="IPR019775">
    <property type="entry name" value="WD40_repeat_CS"/>
</dbReference>
<dbReference type="PANTHER" id="PTHR44040">
    <property type="entry name" value="RETINOBLASTOMA-BINDING PROTEIN 5"/>
    <property type="match status" value="1"/>
</dbReference>
<dbReference type="InterPro" id="IPR037850">
    <property type="entry name" value="RBBP5/Swd1"/>
</dbReference>
<proteinExistence type="predicted"/>
<keyword evidence="3" id="KW-0677">Repeat</keyword>
<dbReference type="Gene3D" id="2.130.10.10">
    <property type="entry name" value="YVTN repeat-like/Quinoprotein amine dehydrogenase"/>
    <property type="match status" value="2"/>
</dbReference>
<keyword evidence="8" id="KW-1185">Reference proteome</keyword>
<feature type="compositionally biased region" description="Acidic residues" evidence="6">
    <location>
        <begin position="383"/>
        <end position="397"/>
    </location>
</feature>
<gene>
    <name evidence="7" type="ORF">EDD18DRAFT_1157293</name>
</gene>
<protein>
    <submittedName>
        <fullName evidence="7">WD40 repeat-like protein</fullName>
    </submittedName>
</protein>
<accession>A0AA39TR93</accession>
<evidence type="ECO:0000256" key="4">
    <source>
        <dbReference type="ARBA" id="ARBA00023242"/>
    </source>
</evidence>
<reference evidence="7" key="1">
    <citation type="submission" date="2023-06" db="EMBL/GenBank/DDBJ databases">
        <authorList>
            <consortium name="Lawrence Berkeley National Laboratory"/>
            <person name="Ahrendt S."/>
            <person name="Sahu N."/>
            <person name="Indic B."/>
            <person name="Wong-Bajracharya J."/>
            <person name="Merenyi Z."/>
            <person name="Ke H.-M."/>
            <person name="Monk M."/>
            <person name="Kocsube S."/>
            <person name="Drula E."/>
            <person name="Lipzen A."/>
            <person name="Balint B."/>
            <person name="Henrissat B."/>
            <person name="Andreopoulos B."/>
            <person name="Martin F.M."/>
            <person name="Harder C.B."/>
            <person name="Rigling D."/>
            <person name="Ford K.L."/>
            <person name="Foster G.D."/>
            <person name="Pangilinan J."/>
            <person name="Papanicolaou A."/>
            <person name="Barry K."/>
            <person name="LaButti K."/>
            <person name="Viragh M."/>
            <person name="Koriabine M."/>
            <person name="Yan M."/>
            <person name="Riley R."/>
            <person name="Champramary S."/>
            <person name="Plett K.L."/>
            <person name="Tsai I.J."/>
            <person name="Slot J."/>
            <person name="Sipos G."/>
            <person name="Plett J."/>
            <person name="Nagy L.G."/>
            <person name="Grigoriev I.V."/>
        </authorList>
    </citation>
    <scope>NUCLEOTIDE SEQUENCE</scope>
    <source>
        <strain evidence="7">HWK02</strain>
    </source>
</reference>
<keyword evidence="2 5" id="KW-0853">WD repeat</keyword>
<dbReference type="InterPro" id="IPR001680">
    <property type="entry name" value="WD40_rpt"/>
</dbReference>
<keyword evidence="4" id="KW-0539">Nucleus</keyword>
<dbReference type="GO" id="GO:0048188">
    <property type="term" value="C:Set1C/COMPASS complex"/>
    <property type="evidence" value="ECO:0007669"/>
    <property type="project" value="InterPro"/>
</dbReference>
<dbReference type="Pfam" id="PF00400">
    <property type="entry name" value="WD40"/>
    <property type="match status" value="3"/>
</dbReference>